<dbReference type="CDD" id="cd22231">
    <property type="entry name" value="RHH_NikR_HicB-like"/>
    <property type="match status" value="1"/>
</dbReference>
<dbReference type="EMBL" id="LNQE01001483">
    <property type="protein sequence ID" value="KUG16696.1"/>
    <property type="molecule type" value="Genomic_DNA"/>
</dbReference>
<protein>
    <submittedName>
        <fullName evidence="1">Uncharacterized protein</fullName>
    </submittedName>
</protein>
<reference evidence="1" key="1">
    <citation type="journal article" date="2015" name="Proc. Natl. Acad. Sci. U.S.A.">
        <title>Networks of energetic and metabolic interactions define dynamics in microbial communities.</title>
        <authorList>
            <person name="Embree M."/>
            <person name="Liu J.K."/>
            <person name="Al-Bassam M.M."/>
            <person name="Zengler K."/>
        </authorList>
    </citation>
    <scope>NUCLEOTIDE SEQUENCE</scope>
</reference>
<comment type="caution">
    <text evidence="1">The sequence shown here is derived from an EMBL/GenBank/DDBJ whole genome shotgun (WGS) entry which is preliminary data.</text>
</comment>
<gene>
    <name evidence="1" type="ORF">ASZ90_013605</name>
</gene>
<proteinExistence type="predicted"/>
<organism evidence="1">
    <name type="scientific">hydrocarbon metagenome</name>
    <dbReference type="NCBI Taxonomy" id="938273"/>
    <lineage>
        <taxon>unclassified sequences</taxon>
        <taxon>metagenomes</taxon>
        <taxon>ecological metagenomes</taxon>
    </lineage>
</organism>
<evidence type="ECO:0000313" key="1">
    <source>
        <dbReference type="EMBL" id="KUG16696.1"/>
    </source>
</evidence>
<sequence length="116" mass="12750">MGMGADIASTGNVGKVVGAKLTRNEILQINGLVDAGLYLNPSDFIRDAVREKLAAIKVIEYHDVDYETAKKEVAGYFQMKGEAYASDASTDLQLDYELVCKIMDDLEKEGKMEPVK</sequence>
<dbReference type="AlphaFoldDB" id="A0A0W8F729"/>
<accession>A0A0W8F729</accession>
<name>A0A0W8F729_9ZZZZ</name>